<gene>
    <name evidence="2" type="ORF">GCM10023214_76140</name>
</gene>
<dbReference type="Proteomes" id="UP001500192">
    <property type="component" value="Unassembled WGS sequence"/>
</dbReference>
<comment type="caution">
    <text evidence="2">The sequence shown here is derived from an EMBL/GenBank/DDBJ whole genome shotgun (WGS) entry which is preliminary data.</text>
</comment>
<dbReference type="EMBL" id="BAABIB010000169">
    <property type="protein sequence ID" value="GAA4670316.1"/>
    <property type="molecule type" value="Genomic_DNA"/>
</dbReference>
<reference evidence="3" key="1">
    <citation type="journal article" date="2019" name="Int. J. Syst. Evol. Microbiol.">
        <title>The Global Catalogue of Microorganisms (GCM) 10K type strain sequencing project: providing services to taxonomists for standard genome sequencing and annotation.</title>
        <authorList>
            <consortium name="The Broad Institute Genomics Platform"/>
            <consortium name="The Broad Institute Genome Sequencing Center for Infectious Disease"/>
            <person name="Wu L."/>
            <person name="Ma J."/>
        </authorList>
    </citation>
    <scope>NUCLEOTIDE SEQUENCE [LARGE SCALE GENOMIC DNA]</scope>
    <source>
        <strain evidence="3">JCM 18054</strain>
    </source>
</reference>
<proteinExistence type="predicted"/>
<evidence type="ECO:0000313" key="2">
    <source>
        <dbReference type="EMBL" id="GAA4670316.1"/>
    </source>
</evidence>
<organism evidence="2 3">
    <name type="scientific">Amycolatopsis dongchuanensis</name>
    <dbReference type="NCBI Taxonomy" id="1070866"/>
    <lineage>
        <taxon>Bacteria</taxon>
        <taxon>Bacillati</taxon>
        <taxon>Actinomycetota</taxon>
        <taxon>Actinomycetes</taxon>
        <taxon>Pseudonocardiales</taxon>
        <taxon>Pseudonocardiaceae</taxon>
        <taxon>Amycolatopsis</taxon>
    </lineage>
</organism>
<accession>A0ABP8VS91</accession>
<feature type="region of interest" description="Disordered" evidence="1">
    <location>
        <begin position="110"/>
        <end position="131"/>
    </location>
</feature>
<name>A0ABP8VS91_9PSEU</name>
<evidence type="ECO:0000256" key="1">
    <source>
        <dbReference type="SAM" id="MobiDB-lite"/>
    </source>
</evidence>
<keyword evidence="3" id="KW-1185">Reference proteome</keyword>
<evidence type="ECO:0000313" key="3">
    <source>
        <dbReference type="Proteomes" id="UP001500192"/>
    </source>
</evidence>
<sequence>MSGSCGPVGSVRAARDAPGAWLGRCGSGGRLRWAARHAPAFGWVGAARFGWVPWWTTRRAPRAFDWVGAAVGRAAAPMLGEAGAARFGWVPLGPARSRGLARLSRRILLHGYPPGSAGERPAGKTRTPPPT</sequence>
<protein>
    <submittedName>
        <fullName evidence="2">Uncharacterized protein</fullName>
    </submittedName>
</protein>